<name>A0AAW5C1C1_9FIRM</name>
<protein>
    <submittedName>
        <fullName evidence="2">Phage baseplate assembly protein V</fullName>
    </submittedName>
</protein>
<sequence>MQDMVTGLVKQNLNKEHKNMVLVEYRLAEGGTMEMDWMPVMMPYGGPGYGMYLMPETGTEVVIGFRFGDRSKPFVMGALLENMDSVPEAGGTGNIPARMLKTRTGFTVSVDEEQDGFLFTDPAGQNQVAVSSGKDHGSLVIDIREKVEIRLGGEAYLTLEKENATFAGNITVSGEEIHLKAEKDLSVCSRNMTLDSGRMLTLKGQDINASPVQGFKLDGMKADITPSQNINVKTMHLKAEGTAAQLSALTSLQLKSDGIVEVKGSMVKLN</sequence>
<organism evidence="2 5">
    <name type="scientific">Enterocloster aldenensis</name>
    <dbReference type="NCBI Taxonomy" id="358742"/>
    <lineage>
        <taxon>Bacteria</taxon>
        <taxon>Bacillati</taxon>
        <taxon>Bacillota</taxon>
        <taxon>Clostridia</taxon>
        <taxon>Lachnospirales</taxon>
        <taxon>Lachnospiraceae</taxon>
        <taxon>Enterocloster</taxon>
    </lineage>
</organism>
<evidence type="ECO:0000313" key="2">
    <source>
        <dbReference type="EMBL" id="MCG4747895.1"/>
    </source>
</evidence>
<accession>A0AAW5C1C1</accession>
<reference evidence="3" key="2">
    <citation type="submission" date="2020-02" db="EMBL/GenBank/DDBJ databases">
        <authorList>
            <person name="Littmann E."/>
            <person name="Sorbara M."/>
        </authorList>
    </citation>
    <scope>NUCLEOTIDE SEQUENCE</scope>
    <source>
        <strain evidence="3">MSK.1.17</strain>
    </source>
</reference>
<proteinExistence type="predicted"/>
<dbReference type="EMBL" id="JAKNGE010000030">
    <property type="protein sequence ID" value="MCG4747895.1"/>
    <property type="molecule type" value="Genomic_DNA"/>
</dbReference>
<dbReference type="Gene3D" id="2.40.50.230">
    <property type="entry name" value="Gp5 N-terminal domain"/>
    <property type="match status" value="1"/>
</dbReference>
<keyword evidence="4" id="KW-1185">Reference proteome</keyword>
<dbReference type="Proteomes" id="UP001299608">
    <property type="component" value="Unassembled WGS sequence"/>
</dbReference>
<dbReference type="RefSeq" id="WP_165642845.1">
    <property type="nucleotide sequence ID" value="NZ_JAAITT010000041.1"/>
</dbReference>
<evidence type="ECO:0000259" key="1">
    <source>
        <dbReference type="Pfam" id="PF04717"/>
    </source>
</evidence>
<dbReference type="InterPro" id="IPR006531">
    <property type="entry name" value="Gp5/Vgr_OB"/>
</dbReference>
<evidence type="ECO:0000313" key="5">
    <source>
        <dbReference type="Proteomes" id="UP001299608"/>
    </source>
</evidence>
<comment type="caution">
    <text evidence="2">The sequence shown here is derived from an EMBL/GenBank/DDBJ whole genome shotgun (WGS) entry which is preliminary data.</text>
</comment>
<dbReference type="SUPFAM" id="SSF69255">
    <property type="entry name" value="gp5 N-terminal domain-like"/>
    <property type="match status" value="1"/>
</dbReference>
<evidence type="ECO:0000313" key="3">
    <source>
        <dbReference type="EMBL" id="NSJ51428.1"/>
    </source>
</evidence>
<dbReference type="EMBL" id="JAAITT010000041">
    <property type="protein sequence ID" value="NSJ51428.1"/>
    <property type="molecule type" value="Genomic_DNA"/>
</dbReference>
<evidence type="ECO:0000313" key="4">
    <source>
        <dbReference type="Proteomes" id="UP000669239"/>
    </source>
</evidence>
<dbReference type="Proteomes" id="UP000669239">
    <property type="component" value="Unassembled WGS sequence"/>
</dbReference>
<reference evidence="2" key="3">
    <citation type="submission" date="2022-01" db="EMBL/GenBank/DDBJ databases">
        <title>Collection of gut derived symbiotic bacterial strains cultured from healthy donors.</title>
        <authorList>
            <person name="Lin H."/>
            <person name="Kohout C."/>
            <person name="Waligurski E."/>
            <person name="Pamer E.G."/>
        </authorList>
    </citation>
    <scope>NUCLEOTIDE SEQUENCE</scope>
    <source>
        <strain evidence="2">DFI.6.55</strain>
    </source>
</reference>
<reference evidence="3 4" key="1">
    <citation type="journal article" date="2020" name="Cell Host Microbe">
        <title>Functional and Genomic Variation between Human-Derived Isolates of Lachnospiraceae Reveals Inter- and Intra-Species Diversity.</title>
        <authorList>
            <person name="Sorbara M.T."/>
            <person name="Littmann E.R."/>
            <person name="Fontana E."/>
            <person name="Moody T.U."/>
            <person name="Kohout C.E."/>
            <person name="Gjonbalaj M."/>
            <person name="Eaton V."/>
            <person name="Seok R."/>
            <person name="Leiner I.M."/>
            <person name="Pamer E.G."/>
        </authorList>
    </citation>
    <scope>NUCLEOTIDE SEQUENCE [LARGE SCALE GENOMIC DNA]</scope>
    <source>
        <strain evidence="3 4">MSK.1.17</strain>
    </source>
</reference>
<dbReference type="Pfam" id="PF04717">
    <property type="entry name" value="Phage_base_V"/>
    <property type="match status" value="1"/>
</dbReference>
<gene>
    <name evidence="3" type="ORF">G5B36_22345</name>
    <name evidence="2" type="ORF">L0N08_20940</name>
</gene>
<feature type="domain" description="Gp5/Type VI secretion system Vgr protein OB-fold" evidence="1">
    <location>
        <begin position="5"/>
        <end position="79"/>
    </location>
</feature>
<dbReference type="AlphaFoldDB" id="A0AAW5C1C1"/>
<dbReference type="InterPro" id="IPR037026">
    <property type="entry name" value="Vgr_OB-fold_dom_sf"/>
</dbReference>